<dbReference type="Proteomes" id="UP000800096">
    <property type="component" value="Unassembled WGS sequence"/>
</dbReference>
<name>A0A6A5QRT6_AMPQU</name>
<dbReference type="AlphaFoldDB" id="A0A6A5QRT6"/>
<proteinExistence type="predicted"/>
<organism evidence="1 2">
    <name type="scientific">Ampelomyces quisqualis</name>
    <name type="common">Powdery mildew agent</name>
    <dbReference type="NCBI Taxonomy" id="50730"/>
    <lineage>
        <taxon>Eukaryota</taxon>
        <taxon>Fungi</taxon>
        <taxon>Dikarya</taxon>
        <taxon>Ascomycota</taxon>
        <taxon>Pezizomycotina</taxon>
        <taxon>Dothideomycetes</taxon>
        <taxon>Pleosporomycetidae</taxon>
        <taxon>Pleosporales</taxon>
        <taxon>Pleosporineae</taxon>
        <taxon>Phaeosphaeriaceae</taxon>
        <taxon>Ampelomyces</taxon>
    </lineage>
</organism>
<gene>
    <name evidence="1" type="ORF">BDU57DRAFT_168935</name>
</gene>
<dbReference type="EMBL" id="ML979134">
    <property type="protein sequence ID" value="KAF1917540.1"/>
    <property type="molecule type" value="Genomic_DNA"/>
</dbReference>
<evidence type="ECO:0000313" key="1">
    <source>
        <dbReference type="EMBL" id="KAF1917540.1"/>
    </source>
</evidence>
<keyword evidence="2" id="KW-1185">Reference proteome</keyword>
<protein>
    <submittedName>
        <fullName evidence="1">Uncharacterized protein</fullName>
    </submittedName>
</protein>
<evidence type="ECO:0000313" key="2">
    <source>
        <dbReference type="Proteomes" id="UP000800096"/>
    </source>
</evidence>
<reference evidence="1" key="1">
    <citation type="journal article" date="2020" name="Stud. Mycol.">
        <title>101 Dothideomycetes genomes: a test case for predicting lifestyles and emergence of pathogens.</title>
        <authorList>
            <person name="Haridas S."/>
            <person name="Albert R."/>
            <person name="Binder M."/>
            <person name="Bloem J."/>
            <person name="Labutti K."/>
            <person name="Salamov A."/>
            <person name="Andreopoulos B."/>
            <person name="Baker S."/>
            <person name="Barry K."/>
            <person name="Bills G."/>
            <person name="Bluhm B."/>
            <person name="Cannon C."/>
            <person name="Castanera R."/>
            <person name="Culley D."/>
            <person name="Daum C."/>
            <person name="Ezra D."/>
            <person name="Gonzalez J."/>
            <person name="Henrissat B."/>
            <person name="Kuo A."/>
            <person name="Liang C."/>
            <person name="Lipzen A."/>
            <person name="Lutzoni F."/>
            <person name="Magnuson J."/>
            <person name="Mondo S."/>
            <person name="Nolan M."/>
            <person name="Ohm R."/>
            <person name="Pangilinan J."/>
            <person name="Park H.-J."/>
            <person name="Ramirez L."/>
            <person name="Alfaro M."/>
            <person name="Sun H."/>
            <person name="Tritt A."/>
            <person name="Yoshinaga Y."/>
            <person name="Zwiers L.-H."/>
            <person name="Turgeon B."/>
            <person name="Goodwin S."/>
            <person name="Spatafora J."/>
            <person name="Crous P."/>
            <person name="Grigoriev I."/>
        </authorList>
    </citation>
    <scope>NUCLEOTIDE SEQUENCE</scope>
    <source>
        <strain evidence="1">HMLAC05119</strain>
    </source>
</reference>
<accession>A0A6A5QRT6</accession>
<sequence>MEVLFRGLSCMLRSQKASVEEGGYGRLSGRRLEKRWGDRGSVFFAEACCGRGRGHSGWSVLIYVLVATDVSTTWPLEGHKGHAKHRVYSVVYQLVKRTQWGSVKALISIDMFAMDVGIGTSLEGLI</sequence>